<organism evidence="3 4">
    <name type="scientific">Egibacter rhizosphaerae</name>
    <dbReference type="NCBI Taxonomy" id="1670831"/>
    <lineage>
        <taxon>Bacteria</taxon>
        <taxon>Bacillati</taxon>
        <taxon>Actinomycetota</taxon>
        <taxon>Nitriliruptoria</taxon>
        <taxon>Egibacterales</taxon>
        <taxon>Egibacteraceae</taxon>
        <taxon>Egibacter</taxon>
    </lineage>
</organism>
<name>A0A411YJ27_9ACTN</name>
<dbReference type="CDD" id="cd07438">
    <property type="entry name" value="PHP_HisPPase_AMP"/>
    <property type="match status" value="1"/>
</dbReference>
<dbReference type="OrthoDB" id="9804333at2"/>
<dbReference type="InterPro" id="IPR004013">
    <property type="entry name" value="PHP_dom"/>
</dbReference>
<dbReference type="PANTHER" id="PTHR42924">
    <property type="entry name" value="EXONUCLEASE"/>
    <property type="match status" value="1"/>
</dbReference>
<feature type="domain" description="Polymerase/histidinol phosphatase N-terminal" evidence="2">
    <location>
        <begin position="2"/>
        <end position="67"/>
    </location>
</feature>
<accession>A0A411YJ27</accession>
<dbReference type="InterPro" id="IPR052018">
    <property type="entry name" value="PHP_domain"/>
</dbReference>
<dbReference type="InterPro" id="IPR016195">
    <property type="entry name" value="Pol/histidinol_Pase-like"/>
</dbReference>
<dbReference type="Proteomes" id="UP000291469">
    <property type="component" value="Chromosome"/>
</dbReference>
<dbReference type="AlphaFoldDB" id="A0A411YJ27"/>
<evidence type="ECO:0000313" key="3">
    <source>
        <dbReference type="EMBL" id="QBI21223.1"/>
    </source>
</evidence>
<dbReference type="RefSeq" id="WP_131156216.1">
    <property type="nucleotide sequence ID" value="NZ_CP036402.1"/>
</dbReference>
<keyword evidence="4" id="KW-1185">Reference proteome</keyword>
<dbReference type="InterPro" id="IPR003141">
    <property type="entry name" value="Pol/His_phosphatase_N"/>
</dbReference>
<evidence type="ECO:0000259" key="2">
    <source>
        <dbReference type="SMART" id="SM00481"/>
    </source>
</evidence>
<reference evidence="3 4" key="1">
    <citation type="submission" date="2019-01" db="EMBL/GenBank/DDBJ databases">
        <title>Egibacter rhizosphaerae EGI 80759T.</title>
        <authorList>
            <person name="Chen D.-D."/>
            <person name="Tian Y."/>
            <person name="Jiao J.-Y."/>
            <person name="Zhang X.-T."/>
            <person name="Zhang Y.-G."/>
            <person name="Zhang Y."/>
            <person name="Xiao M."/>
            <person name="Shu W.-S."/>
            <person name="Li W.-J."/>
        </authorList>
    </citation>
    <scope>NUCLEOTIDE SEQUENCE [LARGE SCALE GENOMIC DNA]</scope>
    <source>
        <strain evidence="3 4">EGI 80759</strain>
    </source>
</reference>
<evidence type="ECO:0000256" key="1">
    <source>
        <dbReference type="SAM" id="MobiDB-lite"/>
    </source>
</evidence>
<dbReference type="SUPFAM" id="SSF89550">
    <property type="entry name" value="PHP domain-like"/>
    <property type="match status" value="1"/>
</dbReference>
<feature type="compositionally biased region" description="Polar residues" evidence="1">
    <location>
        <begin position="231"/>
        <end position="240"/>
    </location>
</feature>
<sequence length="335" mass="35550">MFDLHTHTIHSDGRTRPSENARLAWQAGLSGVAVTDHDTAAGWPEAERACHELGLEFVPGIELSAEDPQAGGRSVHILGYFVDAEDPALAGECARLRGEREARAERMVELLHSHGIELTFAQVREFAADAPIGRPHVAEALVAVGAVADTQQAFDRWLAEGQPAYVDKHAVTPEDAVALIRGAGGVAVLAHPGLDRAEPVPEDPSDDDVLVRPWEGAGSRSPADVAPVGSEGSSRGQPSAGSPGLSLDLLDRLTVAGLSGVEADHVAHEEVARRRWQAAAVARGLLVTGSSDFHGRYEDERIGSAATSVRVLYALRDRAADRPVDALRTEGSTPW</sequence>
<dbReference type="GO" id="GO:0035312">
    <property type="term" value="F:5'-3' DNA exonuclease activity"/>
    <property type="evidence" value="ECO:0007669"/>
    <property type="project" value="TreeGrafter"/>
</dbReference>
<evidence type="ECO:0000313" key="4">
    <source>
        <dbReference type="Proteomes" id="UP000291469"/>
    </source>
</evidence>
<dbReference type="KEGG" id="erz:ER308_17710"/>
<dbReference type="Gene3D" id="3.20.20.140">
    <property type="entry name" value="Metal-dependent hydrolases"/>
    <property type="match status" value="2"/>
</dbReference>
<dbReference type="SMART" id="SM00481">
    <property type="entry name" value="POLIIIAc"/>
    <property type="match status" value="1"/>
</dbReference>
<dbReference type="PANTHER" id="PTHR42924:SF3">
    <property type="entry name" value="POLYMERASE_HISTIDINOL PHOSPHATASE N-TERMINAL DOMAIN-CONTAINING PROTEIN"/>
    <property type="match status" value="1"/>
</dbReference>
<gene>
    <name evidence="3" type="ORF">ER308_17710</name>
</gene>
<dbReference type="EMBL" id="CP036402">
    <property type="protein sequence ID" value="QBI21223.1"/>
    <property type="molecule type" value="Genomic_DNA"/>
</dbReference>
<feature type="region of interest" description="Disordered" evidence="1">
    <location>
        <begin position="195"/>
        <end position="244"/>
    </location>
</feature>
<proteinExistence type="predicted"/>
<dbReference type="Pfam" id="PF02811">
    <property type="entry name" value="PHP"/>
    <property type="match status" value="1"/>
</dbReference>
<protein>
    <submittedName>
        <fullName evidence="3">PHP domain-containing protein</fullName>
    </submittedName>
</protein>
<dbReference type="Gene3D" id="1.10.150.650">
    <property type="match status" value="1"/>
</dbReference>
<dbReference type="GO" id="GO:0004534">
    <property type="term" value="F:5'-3' RNA exonuclease activity"/>
    <property type="evidence" value="ECO:0007669"/>
    <property type="project" value="TreeGrafter"/>
</dbReference>